<accession>A0ABV8LHT7</accession>
<feature type="region of interest" description="Disordered" evidence="1">
    <location>
        <begin position="1"/>
        <end position="22"/>
    </location>
</feature>
<name>A0ABV8LHT7_9ACTN</name>
<comment type="caution">
    <text evidence="3">The sequence shown here is derived from an EMBL/GenBank/DDBJ whole genome shotgun (WGS) entry which is preliminary data.</text>
</comment>
<dbReference type="Proteomes" id="UP001595816">
    <property type="component" value="Unassembled WGS sequence"/>
</dbReference>
<evidence type="ECO:0000313" key="3">
    <source>
        <dbReference type="EMBL" id="MFC4130516.1"/>
    </source>
</evidence>
<organism evidence="3 4">
    <name type="scientific">Hamadaea flava</name>
    <dbReference type="NCBI Taxonomy" id="1742688"/>
    <lineage>
        <taxon>Bacteria</taxon>
        <taxon>Bacillati</taxon>
        <taxon>Actinomycetota</taxon>
        <taxon>Actinomycetes</taxon>
        <taxon>Micromonosporales</taxon>
        <taxon>Micromonosporaceae</taxon>
        <taxon>Hamadaea</taxon>
    </lineage>
</organism>
<reference evidence="4" key="1">
    <citation type="journal article" date="2019" name="Int. J. Syst. Evol. Microbiol.">
        <title>The Global Catalogue of Microorganisms (GCM) 10K type strain sequencing project: providing services to taxonomists for standard genome sequencing and annotation.</title>
        <authorList>
            <consortium name="The Broad Institute Genomics Platform"/>
            <consortium name="The Broad Institute Genome Sequencing Center for Infectious Disease"/>
            <person name="Wu L."/>
            <person name="Ma J."/>
        </authorList>
    </citation>
    <scope>NUCLEOTIDE SEQUENCE [LARGE SCALE GENOMIC DNA]</scope>
    <source>
        <strain evidence="4">CGMCC 4.7289</strain>
    </source>
</reference>
<evidence type="ECO:0008006" key="5">
    <source>
        <dbReference type="Google" id="ProtNLM"/>
    </source>
</evidence>
<dbReference type="EMBL" id="JBHSAY010000005">
    <property type="protein sequence ID" value="MFC4130516.1"/>
    <property type="molecule type" value="Genomic_DNA"/>
</dbReference>
<feature type="transmembrane region" description="Helical" evidence="2">
    <location>
        <begin position="90"/>
        <end position="110"/>
    </location>
</feature>
<dbReference type="RefSeq" id="WP_253757746.1">
    <property type="nucleotide sequence ID" value="NZ_JAMZDZ010000001.1"/>
</dbReference>
<keyword evidence="2" id="KW-0812">Transmembrane</keyword>
<gene>
    <name evidence="3" type="ORF">ACFOZ4_07860</name>
</gene>
<evidence type="ECO:0000313" key="4">
    <source>
        <dbReference type="Proteomes" id="UP001595816"/>
    </source>
</evidence>
<protein>
    <recommendedName>
        <fullName evidence="5">Anti-sigma-D factor RsdA sigma factor binding region domain-containing protein</fullName>
    </recommendedName>
</protein>
<keyword evidence="2" id="KW-0472">Membrane</keyword>
<evidence type="ECO:0000256" key="2">
    <source>
        <dbReference type="SAM" id="Phobius"/>
    </source>
</evidence>
<feature type="compositionally biased region" description="Low complexity" evidence="1">
    <location>
        <begin position="214"/>
        <end position="224"/>
    </location>
</feature>
<feature type="compositionally biased region" description="Low complexity" evidence="1">
    <location>
        <begin position="248"/>
        <end position="259"/>
    </location>
</feature>
<keyword evidence="4" id="KW-1185">Reference proteome</keyword>
<evidence type="ECO:0000256" key="1">
    <source>
        <dbReference type="SAM" id="MobiDB-lite"/>
    </source>
</evidence>
<sequence>MKIRNQGHFPDADPGGTPIDADQLARDDALLDLLGAGSPAPADDSLAVMLSSWQSSVAADEPEPVAVAAHGPATTTQPPRSARRPFSARLIAAIAGAVVVLGGGLTAGAATAGPGSPLWPITKIVYADRAAVQQATAYLDEAATAYADRRFADARSLTDKAAALLPKVTDAADRQRLAARIEQLRAALAAVVIPDPGASPTAPSGVAHSATPRPSGVGPSTTPAPSSPSPSPSPSQGGLLPLPPLPSLLPSLPSLPILG</sequence>
<feature type="region of interest" description="Disordered" evidence="1">
    <location>
        <begin position="199"/>
        <end position="259"/>
    </location>
</feature>
<keyword evidence="2" id="KW-1133">Transmembrane helix</keyword>
<proteinExistence type="predicted"/>